<dbReference type="PRINTS" id="PR00080">
    <property type="entry name" value="SDRFAMILY"/>
</dbReference>
<keyword evidence="4" id="KW-1185">Reference proteome</keyword>
<evidence type="ECO:0000256" key="2">
    <source>
        <dbReference type="ARBA" id="ARBA00023002"/>
    </source>
</evidence>
<dbReference type="AlphaFoldDB" id="A0A089LVE2"/>
<dbReference type="PRINTS" id="PR00081">
    <property type="entry name" value="GDHRDH"/>
</dbReference>
<dbReference type="EMBL" id="CP009286">
    <property type="protein sequence ID" value="AIQ64105.1"/>
    <property type="molecule type" value="Genomic_DNA"/>
</dbReference>
<evidence type="ECO:0008006" key="5">
    <source>
        <dbReference type="Google" id="ProtNLM"/>
    </source>
</evidence>
<reference evidence="3 4" key="1">
    <citation type="submission" date="2014-08" db="EMBL/GenBank/DDBJ databases">
        <title>Comparative genomics of the Paenibacillus odorifer group.</title>
        <authorList>
            <person name="den Bakker H.C."/>
            <person name="Tsai Y.-C."/>
            <person name="Martin N."/>
            <person name="Korlach J."/>
            <person name="Wiedmann M."/>
        </authorList>
    </citation>
    <scope>NUCLEOTIDE SEQUENCE [LARGE SCALE GENOMIC DNA]</scope>
    <source>
        <strain evidence="3 4">DSM 14472</strain>
    </source>
</reference>
<accession>A0A089LVE2</accession>
<dbReference type="GO" id="GO:0048038">
    <property type="term" value="F:quinone binding"/>
    <property type="evidence" value="ECO:0007669"/>
    <property type="project" value="TreeGrafter"/>
</dbReference>
<dbReference type="GO" id="GO:0008206">
    <property type="term" value="P:bile acid metabolic process"/>
    <property type="evidence" value="ECO:0007669"/>
    <property type="project" value="UniProtKB-ARBA"/>
</dbReference>
<gene>
    <name evidence="3" type="ORF">PSTEL_14455</name>
</gene>
<dbReference type="PANTHER" id="PTHR42760">
    <property type="entry name" value="SHORT-CHAIN DEHYDROGENASES/REDUCTASES FAMILY MEMBER"/>
    <property type="match status" value="1"/>
</dbReference>
<dbReference type="CDD" id="cd05233">
    <property type="entry name" value="SDR_c"/>
    <property type="match status" value="1"/>
</dbReference>
<comment type="similarity">
    <text evidence="1">Belongs to the short-chain dehydrogenases/reductases (SDR) family.</text>
</comment>
<dbReference type="Proteomes" id="UP000029507">
    <property type="component" value="Chromosome"/>
</dbReference>
<dbReference type="Pfam" id="PF13561">
    <property type="entry name" value="adh_short_C2"/>
    <property type="match status" value="1"/>
</dbReference>
<dbReference type="InterPro" id="IPR002347">
    <property type="entry name" value="SDR_fam"/>
</dbReference>
<dbReference type="GO" id="GO:0016616">
    <property type="term" value="F:oxidoreductase activity, acting on the CH-OH group of donors, NAD or NADP as acceptor"/>
    <property type="evidence" value="ECO:0007669"/>
    <property type="project" value="TreeGrafter"/>
</dbReference>
<evidence type="ECO:0000313" key="4">
    <source>
        <dbReference type="Proteomes" id="UP000029507"/>
    </source>
</evidence>
<proteinExistence type="inferred from homology"/>
<dbReference type="FunFam" id="3.40.50.720:FF:000084">
    <property type="entry name" value="Short-chain dehydrogenase reductase"/>
    <property type="match status" value="1"/>
</dbReference>
<organism evidence="3 4">
    <name type="scientific">Paenibacillus stellifer</name>
    <dbReference type="NCBI Taxonomy" id="169760"/>
    <lineage>
        <taxon>Bacteria</taxon>
        <taxon>Bacillati</taxon>
        <taxon>Bacillota</taxon>
        <taxon>Bacilli</taxon>
        <taxon>Bacillales</taxon>
        <taxon>Paenibacillaceae</taxon>
        <taxon>Paenibacillus</taxon>
    </lineage>
</organism>
<dbReference type="PANTHER" id="PTHR42760:SF133">
    <property type="entry name" value="3-OXOACYL-[ACYL-CARRIER-PROTEIN] REDUCTASE"/>
    <property type="match status" value="1"/>
</dbReference>
<dbReference type="STRING" id="169760.PSTEL_14455"/>
<sequence length="242" mass="26200">MCFSDKLVIVSGSSSGIGKACAETLLESEAMVIGIDSDNNSIEHPKYIHYSVDVREDEKIAAITNEVHSKYGNIAGLVNAAGIFSHSKPFFDLGIDEWNDVIETNLTGVFILSKYVAQKMIPNKSGKIVNISCIRSKIYKPHMTEYAAAKGGVVALTSAMALDLAPYHIMVNSVAPGFTYTGMTAKSFEHPELRKSSEDLIPAGRIAEPKDIANVVLFLLSDKADYINGETIFADGGYSILK</sequence>
<name>A0A089LVE2_9BACL</name>
<evidence type="ECO:0000313" key="3">
    <source>
        <dbReference type="EMBL" id="AIQ64105.1"/>
    </source>
</evidence>
<dbReference type="SUPFAM" id="SSF51735">
    <property type="entry name" value="NAD(P)-binding Rossmann-fold domains"/>
    <property type="match status" value="1"/>
</dbReference>
<dbReference type="InterPro" id="IPR036291">
    <property type="entry name" value="NAD(P)-bd_dom_sf"/>
</dbReference>
<protein>
    <recommendedName>
        <fullName evidence="5">Oxidoreductase</fullName>
    </recommendedName>
</protein>
<dbReference type="GO" id="GO:0006633">
    <property type="term" value="P:fatty acid biosynthetic process"/>
    <property type="evidence" value="ECO:0007669"/>
    <property type="project" value="TreeGrafter"/>
</dbReference>
<evidence type="ECO:0000256" key="1">
    <source>
        <dbReference type="ARBA" id="ARBA00006484"/>
    </source>
</evidence>
<dbReference type="KEGG" id="pste:PSTEL_14455"/>
<keyword evidence="2" id="KW-0560">Oxidoreductase</keyword>
<dbReference type="HOGENOM" id="CLU_010194_1_1_9"/>
<dbReference type="Gene3D" id="3.40.50.720">
    <property type="entry name" value="NAD(P)-binding Rossmann-like Domain"/>
    <property type="match status" value="1"/>
</dbReference>